<comment type="caution">
    <text evidence="3">The sequence shown here is derived from an EMBL/GenBank/DDBJ whole genome shotgun (WGS) entry which is preliminary data.</text>
</comment>
<sequence length="645" mass="74378">VDKDNGSKGRNRNKGGGKKGKGGNVKKEGGGRSVDSEPMESTSFGGDSVNSQQESTGNEASQLLGDDPPSDNTVCTTTGCCSLPDEIIDRLDYAPFFWNVIMILCTIVVVFVSGAFFFNEFSVNPISFCSPSLIPNVSSDGKIEKNIWKDDLFFIPCNRASSYNKAIQKQIGEGIDEETGKPRTLIEKIFKYQRAVARVTNRTIPSLTELLTDKLKGAECKLMLNATRYQNKYMRSICFVKWEQSSDEYEYEVDEEEILENSRKLLKEVAEFAVVGHEKRPVQPLLTREMRLNTILGDEGLLRFQTISFSHSFMFGEYRKEAMEEASRRDEEGVWKLLEESIISYDHEKFVRTVEEFINQKPLTWYMRHVVLDMIDRLTEAQKENPTSDEMLLDWINSPRIWDRLGKKPLWHHCTGVCERVSPSPRLFNDWTLAPCKWTLYFLSLVSLSQIFLHFDALWNWIMSNLSSLRRDPTNRRVSIELENRRSSDATEVSTTDDDANLIHRRRIPSKNKGRYSFFWRGPVFFGSLFYVASAVWICVITLLLLIIDFYYMWNIPNPCGSLCNFLTENKVSAHRFSYDVVVVWRLFLYFIITPIFVDMMFYFSYRSIMSSKKIRRTMAIIAAFLVVSFTGTLFVEGMNIYVPS</sequence>
<organism evidence="3 4">
    <name type="scientific">Pristionchus fissidentatus</name>
    <dbReference type="NCBI Taxonomy" id="1538716"/>
    <lineage>
        <taxon>Eukaryota</taxon>
        <taxon>Metazoa</taxon>
        <taxon>Ecdysozoa</taxon>
        <taxon>Nematoda</taxon>
        <taxon>Chromadorea</taxon>
        <taxon>Rhabditida</taxon>
        <taxon>Rhabditina</taxon>
        <taxon>Diplogasteromorpha</taxon>
        <taxon>Diplogasteroidea</taxon>
        <taxon>Neodiplogasteridae</taxon>
        <taxon>Pristionchus</taxon>
    </lineage>
</organism>
<gene>
    <name evidence="3" type="ORF">PFISCL1PPCAC_24836</name>
</gene>
<dbReference type="Proteomes" id="UP001432322">
    <property type="component" value="Unassembled WGS sequence"/>
</dbReference>
<protein>
    <recommendedName>
        <fullName evidence="5">Ion channel</fullName>
    </recommendedName>
</protein>
<keyword evidence="2" id="KW-0812">Transmembrane</keyword>
<feature type="compositionally biased region" description="Basic residues" evidence="1">
    <location>
        <begin position="9"/>
        <end position="21"/>
    </location>
</feature>
<dbReference type="AlphaFoldDB" id="A0AAV5WS57"/>
<feature type="transmembrane region" description="Helical" evidence="2">
    <location>
        <begin position="438"/>
        <end position="462"/>
    </location>
</feature>
<evidence type="ECO:0000313" key="4">
    <source>
        <dbReference type="Proteomes" id="UP001432322"/>
    </source>
</evidence>
<evidence type="ECO:0000256" key="2">
    <source>
        <dbReference type="SAM" id="Phobius"/>
    </source>
</evidence>
<dbReference type="EMBL" id="BTSY01000006">
    <property type="protein sequence ID" value="GMT33539.1"/>
    <property type="molecule type" value="Genomic_DNA"/>
</dbReference>
<evidence type="ECO:0008006" key="5">
    <source>
        <dbReference type="Google" id="ProtNLM"/>
    </source>
</evidence>
<feature type="transmembrane region" description="Helical" evidence="2">
    <location>
        <begin position="96"/>
        <end position="118"/>
    </location>
</feature>
<reference evidence="3" key="1">
    <citation type="submission" date="2023-10" db="EMBL/GenBank/DDBJ databases">
        <title>Genome assembly of Pristionchus species.</title>
        <authorList>
            <person name="Yoshida K."/>
            <person name="Sommer R.J."/>
        </authorList>
    </citation>
    <scope>NUCLEOTIDE SEQUENCE</scope>
    <source>
        <strain evidence="3">RS5133</strain>
    </source>
</reference>
<evidence type="ECO:0000313" key="3">
    <source>
        <dbReference type="EMBL" id="GMT33539.1"/>
    </source>
</evidence>
<keyword evidence="2" id="KW-0472">Membrane</keyword>
<keyword evidence="2" id="KW-1133">Transmembrane helix</keyword>
<feature type="region of interest" description="Disordered" evidence="1">
    <location>
        <begin position="1"/>
        <end position="71"/>
    </location>
</feature>
<feature type="compositionally biased region" description="Polar residues" evidence="1">
    <location>
        <begin position="39"/>
        <end position="61"/>
    </location>
</feature>
<evidence type="ECO:0000256" key="1">
    <source>
        <dbReference type="SAM" id="MobiDB-lite"/>
    </source>
</evidence>
<feature type="transmembrane region" description="Helical" evidence="2">
    <location>
        <begin position="524"/>
        <end position="548"/>
    </location>
</feature>
<keyword evidence="4" id="KW-1185">Reference proteome</keyword>
<feature type="non-terminal residue" evidence="3">
    <location>
        <position position="1"/>
    </location>
</feature>
<feature type="transmembrane region" description="Helical" evidence="2">
    <location>
        <begin position="618"/>
        <end position="636"/>
    </location>
</feature>
<feature type="transmembrane region" description="Helical" evidence="2">
    <location>
        <begin position="587"/>
        <end position="606"/>
    </location>
</feature>
<name>A0AAV5WS57_9BILA</name>
<proteinExistence type="predicted"/>
<accession>A0AAV5WS57</accession>